<sequence length="452" mass="48448">MKKRILATFMAIVLGISLTACGGTNAQKGTDDGTSKESAEKQDTEGKSNSQGEQKLIVWAWDKNFNVYAMNKAAEIYSKNHEGITVDVQDIMPGDIETKITTALAAGDTSTLPDIFLLQDVTFPKMLENYTNVFTDLSGSGIDFSQFAGAKVSNSVMDGKNYGVPFDNGAVVNFLRTDYLEKAGFTAADFTDITWSDWLAKAKVVKEKTGLPMLMSQAGSPNIIYFMMQSCGASFFDKNGNVNIANNDILKQCIDIYLQMIKDKTLVEVASWDELIGGINNGTAASVIQGCWMMATITSQADQSGKWAFANMPKLQGVEGATNYANSGGATWVVAGVGKQKELAIDFLKETFAGSTELYDDLITAGTGAVGTWSPAKESAVYNQASDFFGGEAVNAKILEYASKIPTVINTPYDGDAQSAVGVAVSNIVQQGADIESELKSAEDTVKFNMGN</sequence>
<feature type="chain" id="PRO_5038464281" evidence="2">
    <location>
        <begin position="23"/>
        <end position="452"/>
    </location>
</feature>
<feature type="compositionally biased region" description="Basic and acidic residues" evidence="1">
    <location>
        <begin position="29"/>
        <end position="46"/>
    </location>
</feature>
<dbReference type="Proteomes" id="UP000184612">
    <property type="component" value="Unassembled WGS sequence"/>
</dbReference>
<dbReference type="SUPFAM" id="SSF53850">
    <property type="entry name" value="Periplasmic binding protein-like II"/>
    <property type="match status" value="1"/>
</dbReference>
<dbReference type="RefSeq" id="WP_073588303.1">
    <property type="nucleotide sequence ID" value="NZ_FRFD01000004.1"/>
</dbReference>
<reference evidence="3 4" key="1">
    <citation type="submission" date="2016-12" db="EMBL/GenBank/DDBJ databases">
        <authorList>
            <person name="Song W.-J."/>
            <person name="Kurnit D.M."/>
        </authorList>
    </citation>
    <scope>NUCLEOTIDE SEQUENCE [LARGE SCALE GENOMIC DNA]</scope>
    <source>
        <strain evidence="3 4">DSM 12503</strain>
    </source>
</reference>
<protein>
    <submittedName>
        <fullName evidence="3">Lactose/L-arabinose transport system substrate-binding protein</fullName>
    </submittedName>
</protein>
<dbReference type="AlphaFoldDB" id="A0A1M7Y5G8"/>
<dbReference type="OrthoDB" id="9768630at2"/>
<keyword evidence="4" id="KW-1185">Reference proteome</keyword>
<accession>A0A1M7Y5G8</accession>
<gene>
    <name evidence="3" type="ORF">SAMN02745217_01603</name>
</gene>
<dbReference type="EMBL" id="FRFD01000004">
    <property type="protein sequence ID" value="SHO47646.1"/>
    <property type="molecule type" value="Genomic_DNA"/>
</dbReference>
<dbReference type="Gene3D" id="3.40.190.10">
    <property type="entry name" value="Periplasmic binding protein-like II"/>
    <property type="match status" value="1"/>
</dbReference>
<dbReference type="PANTHER" id="PTHR43649">
    <property type="entry name" value="ARABINOSE-BINDING PROTEIN-RELATED"/>
    <property type="match status" value="1"/>
</dbReference>
<evidence type="ECO:0000256" key="2">
    <source>
        <dbReference type="SAM" id="SignalP"/>
    </source>
</evidence>
<dbReference type="PROSITE" id="PS51257">
    <property type="entry name" value="PROKAR_LIPOPROTEIN"/>
    <property type="match status" value="1"/>
</dbReference>
<proteinExistence type="predicted"/>
<dbReference type="Pfam" id="PF01547">
    <property type="entry name" value="SBP_bac_1"/>
    <property type="match status" value="1"/>
</dbReference>
<feature type="region of interest" description="Disordered" evidence="1">
    <location>
        <begin position="25"/>
        <end position="50"/>
    </location>
</feature>
<feature type="signal peptide" evidence="2">
    <location>
        <begin position="1"/>
        <end position="22"/>
    </location>
</feature>
<evidence type="ECO:0000313" key="4">
    <source>
        <dbReference type="Proteomes" id="UP000184612"/>
    </source>
</evidence>
<dbReference type="InterPro" id="IPR050490">
    <property type="entry name" value="Bact_solute-bd_prot1"/>
</dbReference>
<dbReference type="InterPro" id="IPR006059">
    <property type="entry name" value="SBP"/>
</dbReference>
<keyword evidence="2" id="KW-0732">Signal</keyword>
<dbReference type="STRING" id="1121345.SAMN02745217_01603"/>
<organism evidence="3 4">
    <name type="scientific">Anaerocolumna xylanovorans DSM 12503</name>
    <dbReference type="NCBI Taxonomy" id="1121345"/>
    <lineage>
        <taxon>Bacteria</taxon>
        <taxon>Bacillati</taxon>
        <taxon>Bacillota</taxon>
        <taxon>Clostridia</taxon>
        <taxon>Lachnospirales</taxon>
        <taxon>Lachnospiraceae</taxon>
        <taxon>Anaerocolumna</taxon>
    </lineage>
</organism>
<name>A0A1M7Y5G8_9FIRM</name>
<dbReference type="PANTHER" id="PTHR43649:SF32">
    <property type="entry name" value="SUGAR BINDING SECRETED PROTEIN"/>
    <property type="match status" value="1"/>
</dbReference>
<evidence type="ECO:0000256" key="1">
    <source>
        <dbReference type="SAM" id="MobiDB-lite"/>
    </source>
</evidence>
<evidence type="ECO:0000313" key="3">
    <source>
        <dbReference type="EMBL" id="SHO47646.1"/>
    </source>
</evidence>